<dbReference type="AlphaFoldDB" id="K6UNE2"/>
<evidence type="ECO:0000313" key="1">
    <source>
        <dbReference type="EMBL" id="GAB69408.1"/>
    </source>
</evidence>
<dbReference type="Pfam" id="PF05795">
    <property type="entry name" value="Plasmodium_Vir"/>
    <property type="match status" value="1"/>
</dbReference>
<dbReference type="GeneID" id="14695950"/>
<dbReference type="VEuPathDB" id="PlasmoDB:PCYB_001560"/>
<organism evidence="1 2">
    <name type="scientific">Plasmodium cynomolgi (strain B)</name>
    <dbReference type="NCBI Taxonomy" id="1120755"/>
    <lineage>
        <taxon>Eukaryota</taxon>
        <taxon>Sar</taxon>
        <taxon>Alveolata</taxon>
        <taxon>Apicomplexa</taxon>
        <taxon>Aconoidasida</taxon>
        <taxon>Haemosporida</taxon>
        <taxon>Plasmodiidae</taxon>
        <taxon>Plasmodium</taxon>
        <taxon>Plasmodium (Plasmodium)</taxon>
    </lineage>
</organism>
<dbReference type="RefSeq" id="XP_004227626.1">
    <property type="nucleotide sequence ID" value="XM_004227578.1"/>
</dbReference>
<evidence type="ECO:0008006" key="3">
    <source>
        <dbReference type="Google" id="ProtNLM"/>
    </source>
</evidence>
<sequence length="248" mass="28964">MLPSQLMYANFENGEKYCMLHVKQVNNGKIKNAESTLKWLLKSDVTLANRIIHAYCYTYTKEKSGQPYYDPCKCLYYWIGDKIIGKFNDSYIFVSRMKAIYQELQKLGLPSQCNNIYPDMSSYIFSERKKIFNYNYNYQELMKQPGNNKYICTTQIEQCQKDAKGAYDSLISICNDDHESYCIDFKTSGRKGKSQVVSELKCEKVRGADFATNERSEDTTDKHSQEKVFLAKERKQKVLKVKISKRNV</sequence>
<evidence type="ECO:0000313" key="2">
    <source>
        <dbReference type="Proteomes" id="UP000006319"/>
    </source>
</evidence>
<protein>
    <recommendedName>
        <fullName evidence="3">CYIR protein</fullName>
    </recommendedName>
</protein>
<accession>K6UNE2</accession>
<dbReference type="OrthoDB" id="383226at2759"/>
<dbReference type="InterPro" id="IPR008780">
    <property type="entry name" value="Plasmodium_Vir"/>
</dbReference>
<gene>
    <name evidence="1" type="ORF">PCYB_001560</name>
</gene>
<proteinExistence type="predicted"/>
<dbReference type="Proteomes" id="UP000006319">
    <property type="component" value="Unassembled WGS sequence"/>
</dbReference>
<dbReference type="KEGG" id="pcy:PCYB_001560"/>
<name>K6UNE2_PLACD</name>
<dbReference type="PhylomeDB" id="K6UNE2"/>
<keyword evidence="2" id="KW-1185">Reference proteome</keyword>
<dbReference type="EMBL" id="DF157130">
    <property type="protein sequence ID" value="GAB69408.1"/>
    <property type="molecule type" value="Genomic_DNA"/>
</dbReference>
<reference evidence="1 2" key="1">
    <citation type="journal article" date="2012" name="Nat. Genet.">
        <title>Plasmodium cynomolgi genome sequences provide insight into Plasmodium vivax and the monkey malaria clade.</title>
        <authorList>
            <person name="Tachibana S."/>
            <person name="Sullivan S.A."/>
            <person name="Kawai S."/>
            <person name="Nakamura S."/>
            <person name="Kim H.R."/>
            <person name="Goto N."/>
            <person name="Arisue N."/>
            <person name="Palacpac N.M.Q."/>
            <person name="Honma H."/>
            <person name="Yagi M."/>
            <person name="Tougan T."/>
            <person name="Katakai Y."/>
            <person name="Kaneko O."/>
            <person name="Mita T."/>
            <person name="Kita K."/>
            <person name="Yasutomi Y."/>
            <person name="Sutton P.L."/>
            <person name="Shakhbatyan R."/>
            <person name="Horii T."/>
            <person name="Yasunaga T."/>
            <person name="Barnwell J.W."/>
            <person name="Escalante A.A."/>
            <person name="Carlton J.M."/>
            <person name="Tanabe K."/>
        </authorList>
    </citation>
    <scope>NUCLEOTIDE SEQUENCE [LARGE SCALE GENOMIC DNA]</scope>
    <source>
        <strain evidence="1 2">B</strain>
    </source>
</reference>